<gene>
    <name evidence="2" type="ORF">GCM10007028_00620</name>
</gene>
<comment type="caution">
    <text evidence="2">The sequence shown here is derived from an EMBL/GenBank/DDBJ whole genome shotgun (WGS) entry which is preliminary data.</text>
</comment>
<dbReference type="Proteomes" id="UP000636004">
    <property type="component" value="Unassembled WGS sequence"/>
</dbReference>
<dbReference type="CDD" id="cd00761">
    <property type="entry name" value="Glyco_tranf_GTA_type"/>
    <property type="match status" value="1"/>
</dbReference>
<dbReference type="Gene3D" id="3.90.550.10">
    <property type="entry name" value="Spore Coat Polysaccharide Biosynthesis Protein SpsA, Chain A"/>
    <property type="match status" value="1"/>
</dbReference>
<evidence type="ECO:0000259" key="1">
    <source>
        <dbReference type="Pfam" id="PF00535"/>
    </source>
</evidence>
<reference evidence="2" key="2">
    <citation type="submission" date="2020-09" db="EMBL/GenBank/DDBJ databases">
        <authorList>
            <person name="Sun Q."/>
            <person name="Kim S."/>
        </authorList>
    </citation>
    <scope>NUCLEOTIDE SEQUENCE</scope>
    <source>
        <strain evidence="2">KCTC 12710</strain>
    </source>
</reference>
<name>A0A918QS81_9FLAO</name>
<dbReference type="InterPro" id="IPR029044">
    <property type="entry name" value="Nucleotide-diphossugar_trans"/>
</dbReference>
<sequence>MQTPLVSILIPFKNTEHYLTECLNSIINQTYLNWELIIVDDASSDNSYDIVSAFAKADKRIKLLKNVGSGIINALQLAFKHSSGELITRMDSDDIMRANKIQVLVDKLLVHGKKHVALGLVNYFSKDGIKAGYKSYELWLNALTEKGLNYTEIYKECVIPSPCWMIHRTDFIACDAFEPSRYPEDYDLAFRFYKQGYRCIPCDAVIHDWRDYNTRTSRTHEHYAENHFLELKLHYFLELDYQTNKILVVWGAGKKGKKVAKLLIEKNIPFEWICDNPKKIGKDIYGSTLKAFNLLESFTDTQSIITVANKEDQSEILDYVNGLNMNPIEDYVFFC</sequence>
<keyword evidence="3" id="KW-1185">Reference proteome</keyword>
<dbReference type="GO" id="GO:0016758">
    <property type="term" value="F:hexosyltransferase activity"/>
    <property type="evidence" value="ECO:0007669"/>
    <property type="project" value="UniProtKB-ARBA"/>
</dbReference>
<dbReference type="RefSeq" id="WP_189358307.1">
    <property type="nucleotide sequence ID" value="NZ_BMWZ01000001.1"/>
</dbReference>
<proteinExistence type="predicted"/>
<evidence type="ECO:0000313" key="2">
    <source>
        <dbReference type="EMBL" id="GGZ67612.1"/>
    </source>
</evidence>
<evidence type="ECO:0000313" key="3">
    <source>
        <dbReference type="Proteomes" id="UP000636004"/>
    </source>
</evidence>
<dbReference type="PANTHER" id="PTHR22916">
    <property type="entry name" value="GLYCOSYLTRANSFERASE"/>
    <property type="match status" value="1"/>
</dbReference>
<dbReference type="AlphaFoldDB" id="A0A918QS81"/>
<keyword evidence="2" id="KW-0808">Transferase</keyword>
<dbReference type="Pfam" id="PF00535">
    <property type="entry name" value="Glycos_transf_2"/>
    <property type="match status" value="1"/>
</dbReference>
<dbReference type="EMBL" id="BMWZ01000001">
    <property type="protein sequence ID" value="GGZ67612.1"/>
    <property type="molecule type" value="Genomic_DNA"/>
</dbReference>
<organism evidence="2 3">
    <name type="scientific">Algibacter mikhailovii</name>
    <dbReference type="NCBI Taxonomy" id="425498"/>
    <lineage>
        <taxon>Bacteria</taxon>
        <taxon>Pseudomonadati</taxon>
        <taxon>Bacteroidota</taxon>
        <taxon>Flavobacteriia</taxon>
        <taxon>Flavobacteriales</taxon>
        <taxon>Flavobacteriaceae</taxon>
        <taxon>Algibacter</taxon>
    </lineage>
</organism>
<accession>A0A918QS81</accession>
<protein>
    <submittedName>
        <fullName evidence="2">Glycosyl transferase</fullName>
    </submittedName>
</protein>
<reference evidence="2" key="1">
    <citation type="journal article" date="2014" name="Int. J. Syst. Evol. Microbiol.">
        <title>Complete genome sequence of Corynebacterium casei LMG S-19264T (=DSM 44701T), isolated from a smear-ripened cheese.</title>
        <authorList>
            <consortium name="US DOE Joint Genome Institute (JGI-PGF)"/>
            <person name="Walter F."/>
            <person name="Albersmeier A."/>
            <person name="Kalinowski J."/>
            <person name="Ruckert C."/>
        </authorList>
    </citation>
    <scope>NUCLEOTIDE SEQUENCE</scope>
    <source>
        <strain evidence="2">KCTC 12710</strain>
    </source>
</reference>
<dbReference type="InterPro" id="IPR001173">
    <property type="entry name" value="Glyco_trans_2-like"/>
</dbReference>
<dbReference type="PANTHER" id="PTHR22916:SF3">
    <property type="entry name" value="UDP-GLCNAC:BETAGAL BETA-1,3-N-ACETYLGLUCOSAMINYLTRANSFERASE-LIKE PROTEIN 1"/>
    <property type="match status" value="1"/>
</dbReference>
<feature type="domain" description="Glycosyltransferase 2-like" evidence="1">
    <location>
        <begin position="7"/>
        <end position="171"/>
    </location>
</feature>
<dbReference type="SUPFAM" id="SSF53448">
    <property type="entry name" value="Nucleotide-diphospho-sugar transferases"/>
    <property type="match status" value="1"/>
</dbReference>